<dbReference type="AlphaFoldDB" id="A0A4R1R6R9"/>
<gene>
    <name evidence="1" type="ORF">EDD76_101326</name>
</gene>
<evidence type="ECO:0000313" key="2">
    <source>
        <dbReference type="Proteomes" id="UP000295718"/>
    </source>
</evidence>
<proteinExistence type="predicted"/>
<dbReference type="Proteomes" id="UP000295718">
    <property type="component" value="Unassembled WGS sequence"/>
</dbReference>
<dbReference type="EMBL" id="SLUO01000001">
    <property type="protein sequence ID" value="TCL61228.1"/>
    <property type="molecule type" value="Genomic_DNA"/>
</dbReference>
<name>A0A4R1R6R9_9FIRM</name>
<dbReference type="STRING" id="1469948.GCA_000732725_02444"/>
<comment type="caution">
    <text evidence="1">The sequence shown here is derived from an EMBL/GenBank/DDBJ whole genome shotgun (WGS) entry which is preliminary data.</text>
</comment>
<dbReference type="OrthoDB" id="2066827at2"/>
<protein>
    <submittedName>
        <fullName evidence="1">Uncharacterized protein</fullName>
    </submittedName>
</protein>
<evidence type="ECO:0000313" key="1">
    <source>
        <dbReference type="EMBL" id="TCL61228.1"/>
    </source>
</evidence>
<reference evidence="1 2" key="1">
    <citation type="submission" date="2019-03" db="EMBL/GenBank/DDBJ databases">
        <title>Genomic Encyclopedia of Type Strains, Phase IV (KMG-IV): sequencing the most valuable type-strain genomes for metagenomic binning, comparative biology and taxonomic classification.</title>
        <authorList>
            <person name="Goeker M."/>
        </authorList>
    </citation>
    <scope>NUCLEOTIDE SEQUENCE [LARGE SCALE GENOMIC DNA]</scope>
    <source>
        <strain evidence="1 2">DSM 100556</strain>
    </source>
</reference>
<accession>A0A4R1R6R9</accession>
<dbReference type="RefSeq" id="WP_132038486.1">
    <property type="nucleotide sequence ID" value="NZ_JPNB01000002.1"/>
</dbReference>
<sequence length="272" mass="32417">MESDRKTIVYFHLERGQNAKKHFWNTFRMSCVNIDMGEEYELLFYKVPEFYGGGQPWDKQRLLEVLSAQLEQTEAWDYYLQPDLSSLLEIKEKLPPEILLHKVVKQNLCWEYLFLIGWNAADDEFGEEGSFQRIDAMEEQKNIFAVLLQKYLPRINHFTVVTDRPEMYMDFTDYVYEEYGIPAAYVNKLEKRLGKNKKTVILDGRRRYVPPYAAIPEEASYIDFWSENEKRRVLETKRKDVRYLSTVKFLDTLAKNGYNTRVNQTHIQAENK</sequence>
<organism evidence="1 2">
    <name type="scientific">Kineothrix alysoides</name>
    <dbReference type="NCBI Taxonomy" id="1469948"/>
    <lineage>
        <taxon>Bacteria</taxon>
        <taxon>Bacillati</taxon>
        <taxon>Bacillota</taxon>
        <taxon>Clostridia</taxon>
        <taxon>Lachnospirales</taxon>
        <taxon>Lachnospiraceae</taxon>
        <taxon>Kineothrix</taxon>
    </lineage>
</organism>
<keyword evidence="2" id="KW-1185">Reference proteome</keyword>